<dbReference type="InterPro" id="IPR022742">
    <property type="entry name" value="Hydrolase_4"/>
</dbReference>
<proteinExistence type="predicted"/>
<keyword evidence="1" id="KW-0812">Transmembrane</keyword>
<keyword evidence="1" id="KW-1133">Transmembrane helix</keyword>
<keyword evidence="1" id="KW-0472">Membrane</keyword>
<accession>A0ABY8UU91</accession>
<keyword evidence="4" id="KW-1185">Reference proteome</keyword>
<dbReference type="GO" id="GO:0016787">
    <property type="term" value="F:hydrolase activity"/>
    <property type="evidence" value="ECO:0007669"/>
    <property type="project" value="UniProtKB-KW"/>
</dbReference>
<dbReference type="RefSeq" id="WP_231416882.1">
    <property type="nucleotide sequence ID" value="NZ_CP126446.1"/>
</dbReference>
<dbReference type="SUPFAM" id="SSF53474">
    <property type="entry name" value="alpha/beta-Hydrolases"/>
    <property type="match status" value="1"/>
</dbReference>
<evidence type="ECO:0000313" key="4">
    <source>
        <dbReference type="Proteomes" id="UP001236652"/>
    </source>
</evidence>
<evidence type="ECO:0000313" key="3">
    <source>
        <dbReference type="EMBL" id="WIF96612.1"/>
    </source>
</evidence>
<dbReference type="InterPro" id="IPR052920">
    <property type="entry name" value="DNA-binding_regulatory"/>
</dbReference>
<feature type="domain" description="Serine aminopeptidase S33" evidence="2">
    <location>
        <begin position="246"/>
        <end position="295"/>
    </location>
</feature>
<gene>
    <name evidence="3" type="ORF">QNI29_12710</name>
</gene>
<dbReference type="EMBL" id="CP126446">
    <property type="protein sequence ID" value="WIF96612.1"/>
    <property type="molecule type" value="Genomic_DNA"/>
</dbReference>
<evidence type="ECO:0000256" key="1">
    <source>
        <dbReference type="SAM" id="Phobius"/>
    </source>
</evidence>
<keyword evidence="3" id="KW-0378">Hydrolase</keyword>
<dbReference type="Proteomes" id="UP001236652">
    <property type="component" value="Chromosome"/>
</dbReference>
<evidence type="ECO:0000259" key="2">
    <source>
        <dbReference type="Pfam" id="PF12146"/>
    </source>
</evidence>
<dbReference type="PANTHER" id="PTHR43358">
    <property type="entry name" value="ALPHA/BETA-HYDROLASE"/>
    <property type="match status" value="1"/>
</dbReference>
<feature type="transmembrane region" description="Helical" evidence="1">
    <location>
        <begin position="7"/>
        <end position="28"/>
    </location>
</feature>
<dbReference type="PANTHER" id="PTHR43358:SF4">
    <property type="entry name" value="ALPHA_BETA HYDROLASE FOLD-1 DOMAIN-CONTAINING PROTEIN"/>
    <property type="match status" value="1"/>
</dbReference>
<feature type="domain" description="Serine aminopeptidase S33" evidence="2">
    <location>
        <begin position="100"/>
        <end position="218"/>
    </location>
</feature>
<reference evidence="3 4" key="1">
    <citation type="submission" date="2023-05" db="EMBL/GenBank/DDBJ databases">
        <title>Comparative genomics reveals the evidence of polycyclic aromatic hydrocarbons degradation in moderately halophilic genus Pontibacillus.</title>
        <authorList>
            <person name="Yang H."/>
            <person name="Qian Z."/>
        </authorList>
    </citation>
    <scope>NUCLEOTIDE SEQUENCE [LARGE SCALE GENOMIC DNA]</scope>
    <source>
        <strain evidence="4">HN14</strain>
    </source>
</reference>
<sequence>MKKRIGWIVMAIVFIMIVGLGGAGNYFYGVAIDSGSRAVDLHGGEADVAKAASVIEEEQEKEEIVREWTEKQSFQPLEIKTDDGLSLKAVYLENEKPNGKTVILAHGYKGNKEQMPGITKFYYEEGYNVLKPDARGHGDSEGDYIGYGWDDRFDYKQWINLLIEEKGADSIILHGFSMGAATVLMTAGEELPSEVKGVIADSSYTAVNEELAHQMKNLYHIPSFPILQVTSLVTNIRAGYTFEEASVVNQVKKSKVPLFFIHGGDDELVPTEMANKLYKAAKGKKELWIVPGATHTEGYSVAEETYQEKITNFIEELSNK</sequence>
<name>A0ABY8UU91_9BACI</name>
<dbReference type="Pfam" id="PF12146">
    <property type="entry name" value="Hydrolase_4"/>
    <property type="match status" value="2"/>
</dbReference>
<protein>
    <submittedName>
        <fullName evidence="3">Alpha/beta hydrolase</fullName>
    </submittedName>
</protein>
<organism evidence="3 4">
    <name type="scientific">Pontibacillus chungwhensis</name>
    <dbReference type="NCBI Taxonomy" id="265426"/>
    <lineage>
        <taxon>Bacteria</taxon>
        <taxon>Bacillati</taxon>
        <taxon>Bacillota</taxon>
        <taxon>Bacilli</taxon>
        <taxon>Bacillales</taxon>
        <taxon>Bacillaceae</taxon>
        <taxon>Pontibacillus</taxon>
    </lineage>
</organism>
<dbReference type="Gene3D" id="3.40.50.1820">
    <property type="entry name" value="alpha/beta hydrolase"/>
    <property type="match status" value="1"/>
</dbReference>
<dbReference type="InterPro" id="IPR029058">
    <property type="entry name" value="AB_hydrolase_fold"/>
</dbReference>